<dbReference type="PANTHER" id="PTHR12428:SF65">
    <property type="entry name" value="CYTOCHROME C OXIDASE ASSEMBLY PROTEIN COX18, MITOCHONDRIAL"/>
    <property type="match status" value="1"/>
</dbReference>
<feature type="transmembrane region" description="Helical" evidence="13">
    <location>
        <begin position="510"/>
        <end position="535"/>
    </location>
</feature>
<feature type="region of interest" description="Disordered" evidence="14">
    <location>
        <begin position="42"/>
        <end position="85"/>
    </location>
</feature>
<evidence type="ECO:0000256" key="7">
    <source>
        <dbReference type="ARBA" id="ARBA00022927"/>
    </source>
</evidence>
<dbReference type="InterPro" id="IPR028055">
    <property type="entry name" value="YidC/Oxa/ALB_C"/>
</dbReference>
<evidence type="ECO:0000256" key="4">
    <source>
        <dbReference type="ARBA" id="ARBA00022448"/>
    </source>
</evidence>
<dbReference type="HAMAP" id="MF_01810">
    <property type="entry name" value="YidC_type1"/>
    <property type="match status" value="1"/>
</dbReference>
<comment type="similarity">
    <text evidence="2 13">Belongs to the OXA1/ALB3/YidC family. Type 1 subfamily.</text>
</comment>
<protein>
    <recommendedName>
        <fullName evidence="3 13">Membrane protein insertase YidC</fullName>
    </recommendedName>
    <alternativeName>
        <fullName evidence="12 13">Foldase YidC</fullName>
    </alternativeName>
    <alternativeName>
        <fullName evidence="11 13">Membrane integrase YidC</fullName>
    </alternativeName>
    <alternativeName>
        <fullName evidence="13">Membrane protein YidC</fullName>
    </alternativeName>
</protein>
<keyword evidence="6 13" id="KW-0812">Transmembrane</keyword>
<evidence type="ECO:0000256" key="14">
    <source>
        <dbReference type="SAM" id="MobiDB-lite"/>
    </source>
</evidence>
<comment type="subcellular location">
    <subcellularLocation>
        <location evidence="1">Cell inner membrane</location>
        <topology evidence="1">Multi-pass membrane protein</topology>
    </subcellularLocation>
    <subcellularLocation>
        <location evidence="13">Cell membrane</location>
        <topology evidence="13">Multi-pass membrane protein</topology>
    </subcellularLocation>
</comment>
<dbReference type="InterPro" id="IPR001708">
    <property type="entry name" value="YidC/ALB3/OXA1/COX18"/>
</dbReference>
<evidence type="ECO:0000256" key="8">
    <source>
        <dbReference type="ARBA" id="ARBA00022989"/>
    </source>
</evidence>
<dbReference type="AlphaFoldDB" id="A0A4R6HD41"/>
<keyword evidence="5 13" id="KW-1003">Cell membrane</keyword>
<comment type="function">
    <text evidence="13">Required for the insertion and/or proper folding and/or complex formation of integral membrane proteins into the membrane. Involved in integration of membrane proteins that insert both dependently and independently of the Sec translocase complex, as well as at least some lipoproteins. Aids folding of multispanning membrane proteins.</text>
</comment>
<evidence type="ECO:0000256" key="2">
    <source>
        <dbReference type="ARBA" id="ARBA00010527"/>
    </source>
</evidence>
<evidence type="ECO:0000256" key="3">
    <source>
        <dbReference type="ARBA" id="ARBA00015325"/>
    </source>
</evidence>
<evidence type="ECO:0000256" key="5">
    <source>
        <dbReference type="ARBA" id="ARBA00022475"/>
    </source>
</evidence>
<comment type="caution">
    <text evidence="17">The sequence shown here is derived from an EMBL/GenBank/DDBJ whole genome shotgun (WGS) entry which is preliminary data.</text>
</comment>
<dbReference type="OrthoDB" id="9780552at2"/>
<name>A0A4R6HD41_9GAMM</name>
<dbReference type="CDD" id="cd20070">
    <property type="entry name" value="5TM_YidC_Alb3"/>
    <property type="match status" value="1"/>
</dbReference>
<feature type="compositionally biased region" description="Polar residues" evidence="14">
    <location>
        <begin position="42"/>
        <end position="69"/>
    </location>
</feature>
<evidence type="ECO:0000259" key="15">
    <source>
        <dbReference type="Pfam" id="PF02096"/>
    </source>
</evidence>
<dbReference type="InterPro" id="IPR028053">
    <property type="entry name" value="Membr_insert_YidC_N"/>
</dbReference>
<keyword evidence="18" id="KW-1185">Reference proteome</keyword>
<dbReference type="PANTHER" id="PTHR12428">
    <property type="entry name" value="OXA1"/>
    <property type="match status" value="1"/>
</dbReference>
<evidence type="ECO:0000256" key="13">
    <source>
        <dbReference type="HAMAP-Rule" id="MF_01810"/>
    </source>
</evidence>
<dbReference type="NCBIfam" id="TIGR03592">
    <property type="entry name" value="yidC_oxa1_cterm"/>
    <property type="match status" value="1"/>
</dbReference>
<keyword evidence="10 13" id="KW-0143">Chaperone</keyword>
<evidence type="ECO:0000259" key="16">
    <source>
        <dbReference type="Pfam" id="PF14849"/>
    </source>
</evidence>
<evidence type="ECO:0000313" key="17">
    <source>
        <dbReference type="EMBL" id="TDO05997.1"/>
    </source>
</evidence>
<dbReference type="InterPro" id="IPR019998">
    <property type="entry name" value="Membr_insert_YidC"/>
</dbReference>
<dbReference type="InterPro" id="IPR047196">
    <property type="entry name" value="YidC_ALB_C"/>
</dbReference>
<keyword evidence="8 13" id="KW-1133">Transmembrane helix</keyword>
<dbReference type="CDD" id="cd19961">
    <property type="entry name" value="EcYidC-like_peri"/>
    <property type="match status" value="1"/>
</dbReference>
<dbReference type="Pfam" id="PF02096">
    <property type="entry name" value="60KD_IMP"/>
    <property type="match status" value="1"/>
</dbReference>
<dbReference type="Pfam" id="PF14849">
    <property type="entry name" value="YidC_periplas"/>
    <property type="match status" value="1"/>
</dbReference>
<dbReference type="NCBIfam" id="NF002352">
    <property type="entry name" value="PRK01318.1-3"/>
    <property type="match status" value="1"/>
</dbReference>
<keyword evidence="4 13" id="KW-0813">Transport</keyword>
<dbReference type="GO" id="GO:0032977">
    <property type="term" value="F:membrane insertase activity"/>
    <property type="evidence" value="ECO:0007669"/>
    <property type="project" value="InterPro"/>
</dbReference>
<evidence type="ECO:0000256" key="1">
    <source>
        <dbReference type="ARBA" id="ARBA00004429"/>
    </source>
</evidence>
<keyword evidence="9 13" id="KW-0472">Membrane</keyword>
<reference evidence="17 18" key="1">
    <citation type="submission" date="2019-03" db="EMBL/GenBank/DDBJ databases">
        <title>Freshwater and sediment microbial communities from various areas in North America, analyzing microbe dynamics in response to fracking.</title>
        <authorList>
            <person name="Lamendella R."/>
        </authorList>
    </citation>
    <scope>NUCLEOTIDE SEQUENCE [LARGE SCALE GENOMIC DNA]</scope>
    <source>
        <strain evidence="17 18">1_TX</strain>
    </source>
</reference>
<sequence>MDVKRLLLLIPLAILAYLLIVQWNQDYGQVSPEPQAPAVNRTALQEGNPPSSGSSEDLSVPTTASSTQDIDGGIPGEPSTTSGSRELVAVVTDVLDVRIDPQGGDIVYAALPQHRFSLDSERPYVLLSDSENRSYVARSGLQLEGHEGRITFTPETTDYRLGENDERLEVDLSAEVNGVDVIKRFVFERDSYAVDVKYFLANDTDNPVTARFIGQLARDNSSDPSSGPKMGMRSYLGAAYSTPEDRYLKVSFEEIQNGEFNNRDVEGGWVAIIQHYFTSAWVPPQNQQNLYYATTDSRGRNVAAFAGPTTKVAANSEATLGATLYMGPKVQDRLEAVAPNLELTVDFGWLWFIANPLFWLLDHIHDLIGNWGWSIVLLTLLVKTALWPLSAKAYKSMARMRKLGPEMQRLKEQFGDDRQKMSQEMMKFYQKEKINPLGGCLPILVQMPVFIALYWMLLESVELRHAPFIFWINDLSVKDPYFILPILMGASMFVQQMLNPTPPDPMQAKIMKMLPIVFTFFFLWFPAGLVIYWVVNNCTSIVQQYMITRKIEADPSVGKGMKTK</sequence>
<dbReference type="GO" id="GO:0015031">
    <property type="term" value="P:protein transport"/>
    <property type="evidence" value="ECO:0007669"/>
    <property type="project" value="UniProtKB-KW"/>
</dbReference>
<dbReference type="PRINTS" id="PR00701">
    <property type="entry name" value="60KDINNERMP"/>
</dbReference>
<keyword evidence="7 13" id="KW-0653">Protein transport</keyword>
<comment type="subunit">
    <text evidence="13">Interacts with the Sec translocase complex via SecD. Specifically interacts with transmembrane segments of nascent integral membrane proteins during membrane integration.</text>
</comment>
<evidence type="ECO:0000256" key="11">
    <source>
        <dbReference type="ARBA" id="ARBA00033245"/>
    </source>
</evidence>
<feature type="domain" description="Membrane insertase YidC/Oxa/ALB C-terminal" evidence="15">
    <location>
        <begin position="371"/>
        <end position="549"/>
    </location>
</feature>
<dbReference type="EMBL" id="SNWH01000013">
    <property type="protein sequence ID" value="TDO05997.1"/>
    <property type="molecule type" value="Genomic_DNA"/>
</dbReference>
<evidence type="ECO:0000256" key="9">
    <source>
        <dbReference type="ARBA" id="ARBA00023136"/>
    </source>
</evidence>
<dbReference type="Gene3D" id="2.70.98.90">
    <property type="match status" value="1"/>
</dbReference>
<dbReference type="NCBIfam" id="TIGR03593">
    <property type="entry name" value="yidC_nterm"/>
    <property type="match status" value="1"/>
</dbReference>
<dbReference type="RefSeq" id="WP_133483618.1">
    <property type="nucleotide sequence ID" value="NZ_SNWH01000013.1"/>
</dbReference>
<dbReference type="GO" id="GO:0051205">
    <property type="term" value="P:protein insertion into membrane"/>
    <property type="evidence" value="ECO:0007669"/>
    <property type="project" value="TreeGrafter"/>
</dbReference>
<comment type="caution">
    <text evidence="13">Lacks conserved residue(s) required for the propagation of feature annotation.</text>
</comment>
<gene>
    <name evidence="13" type="primary">yidC</name>
    <name evidence="17" type="ORF">DFO68_1137</name>
</gene>
<feature type="transmembrane region" description="Helical" evidence="13">
    <location>
        <begin position="371"/>
        <end position="391"/>
    </location>
</feature>
<accession>A0A4R6HD41</accession>
<dbReference type="GO" id="GO:0005886">
    <property type="term" value="C:plasma membrane"/>
    <property type="evidence" value="ECO:0007669"/>
    <property type="project" value="UniProtKB-SubCell"/>
</dbReference>
<organism evidence="17 18">
    <name type="scientific">Halomonas ventosae</name>
    <dbReference type="NCBI Taxonomy" id="229007"/>
    <lineage>
        <taxon>Bacteria</taxon>
        <taxon>Pseudomonadati</taxon>
        <taxon>Pseudomonadota</taxon>
        <taxon>Gammaproteobacteria</taxon>
        <taxon>Oceanospirillales</taxon>
        <taxon>Halomonadaceae</taxon>
        <taxon>Halomonas</taxon>
    </lineage>
</organism>
<evidence type="ECO:0000256" key="10">
    <source>
        <dbReference type="ARBA" id="ARBA00023186"/>
    </source>
</evidence>
<feature type="transmembrane region" description="Helical" evidence="13">
    <location>
        <begin position="434"/>
        <end position="457"/>
    </location>
</feature>
<feature type="domain" description="Membrane insertase YidC N-terminal" evidence="16">
    <location>
        <begin position="88"/>
        <end position="360"/>
    </location>
</feature>
<dbReference type="PRINTS" id="PR01900">
    <property type="entry name" value="YIDCPROTEIN"/>
</dbReference>
<evidence type="ECO:0000313" key="18">
    <source>
        <dbReference type="Proteomes" id="UP000295150"/>
    </source>
</evidence>
<evidence type="ECO:0000256" key="6">
    <source>
        <dbReference type="ARBA" id="ARBA00022692"/>
    </source>
</evidence>
<dbReference type="Proteomes" id="UP000295150">
    <property type="component" value="Unassembled WGS sequence"/>
</dbReference>
<dbReference type="InterPro" id="IPR038221">
    <property type="entry name" value="YidC_periplasmic_sf"/>
</dbReference>
<evidence type="ECO:0000256" key="12">
    <source>
        <dbReference type="ARBA" id="ARBA00033342"/>
    </source>
</evidence>
<proteinExistence type="inferred from homology"/>